<dbReference type="InterPro" id="IPR024317">
    <property type="entry name" value="Dynein_heavy_chain_D4_dom"/>
</dbReference>
<keyword evidence="12" id="KW-0206">Cytoskeleton</keyword>
<reference evidence="18" key="1">
    <citation type="journal article" date="2014" name="Genome Biol.">
        <title>Genome analysis of a major urban malaria vector mosquito, Anopheles stephensi.</title>
        <authorList>
            <person name="Jiang X."/>
            <person name="Peery A."/>
            <person name="Hall A.B."/>
            <person name="Sharma A."/>
            <person name="Chen X.G."/>
            <person name="Waterhouse R.M."/>
            <person name="Komissarov A."/>
            <person name="Riehle M.M."/>
            <person name="Shouche Y."/>
            <person name="Sharakhova M.V."/>
            <person name="Lawson D."/>
            <person name="Pakpour N."/>
            <person name="Arensburger P."/>
            <person name="Davidson V.L."/>
            <person name="Eiglmeier K."/>
            <person name="Emrich S."/>
            <person name="George P."/>
            <person name="Kennedy R.C."/>
            <person name="Mane S.P."/>
            <person name="Maslen G."/>
            <person name="Oringanje C."/>
            <person name="Qi Y."/>
            <person name="Settlage R."/>
            <person name="Tojo M."/>
            <person name="Tubio J.M."/>
            <person name="Unger M.F."/>
            <person name="Wang B."/>
            <person name="Vernick K.D."/>
            <person name="Ribeiro J.M."/>
            <person name="James A.A."/>
            <person name="Michel K."/>
            <person name="Riehle M.A."/>
            <person name="Luckhart S."/>
            <person name="Sharakhov I.V."/>
            <person name="Tu Z."/>
        </authorList>
    </citation>
    <scope>NUCLEOTIDE SEQUENCE [LARGE SCALE GENOMIC DNA]</scope>
    <source>
        <strain evidence="18">Indian</strain>
    </source>
</reference>
<dbReference type="FunFam" id="1.10.287.2620:FF:000002">
    <property type="entry name" value="Dynein heavy chain 2, axonemal"/>
    <property type="match status" value="1"/>
</dbReference>
<dbReference type="Gene3D" id="1.20.920.30">
    <property type="match status" value="1"/>
</dbReference>
<dbReference type="GO" id="GO:0097729">
    <property type="term" value="C:9+2 motile cilium"/>
    <property type="evidence" value="ECO:0007669"/>
    <property type="project" value="UniProtKB-ARBA"/>
</dbReference>
<dbReference type="Pfam" id="PF12780">
    <property type="entry name" value="AAA_8"/>
    <property type="match status" value="1"/>
</dbReference>
<evidence type="ECO:0000256" key="4">
    <source>
        <dbReference type="ARBA" id="ARBA00022701"/>
    </source>
</evidence>
<feature type="coiled-coil region" evidence="14">
    <location>
        <begin position="2409"/>
        <end position="2478"/>
    </location>
</feature>
<dbReference type="VEuPathDB" id="VectorBase:ASTE008444"/>
<dbReference type="Gene3D" id="1.10.472.130">
    <property type="match status" value="1"/>
</dbReference>
<evidence type="ECO:0000256" key="13">
    <source>
        <dbReference type="ARBA" id="ARBA00023273"/>
    </source>
</evidence>
<dbReference type="VEuPathDB" id="VectorBase:ASTEI20_043554"/>
<feature type="coiled-coil region" evidence="14">
    <location>
        <begin position="3380"/>
        <end position="3407"/>
    </location>
</feature>
<keyword evidence="8" id="KW-0243">Dynein</keyword>
<dbReference type="InterPro" id="IPR026983">
    <property type="entry name" value="DHC"/>
</dbReference>
<dbReference type="InterPro" id="IPR003593">
    <property type="entry name" value="AAA+_ATPase"/>
</dbReference>
<dbReference type="FunFam" id="3.40.50.300:FF:001855">
    <property type="entry name" value="Dynein axonemal heavy chain 10"/>
    <property type="match status" value="1"/>
</dbReference>
<keyword evidence="13" id="KW-0966">Cell projection</keyword>
<dbReference type="InterPro" id="IPR042222">
    <property type="entry name" value="Dynein_2_N"/>
</dbReference>
<dbReference type="Pfam" id="PF08393">
    <property type="entry name" value="DHC_N2"/>
    <property type="match status" value="1"/>
</dbReference>
<evidence type="ECO:0000256" key="6">
    <source>
        <dbReference type="ARBA" id="ARBA00022741"/>
    </source>
</evidence>
<evidence type="ECO:0000256" key="2">
    <source>
        <dbReference type="ARBA" id="ARBA00008887"/>
    </source>
</evidence>
<dbReference type="Gene3D" id="3.40.50.300">
    <property type="entry name" value="P-loop containing nucleotide triphosphate hydrolases"/>
    <property type="match status" value="5"/>
</dbReference>
<dbReference type="FunFam" id="1.20.1270.280:FF:000005">
    <property type="entry name" value="Dynein axonemal heavy chain 10"/>
    <property type="match status" value="1"/>
</dbReference>
<dbReference type="Pfam" id="PF12775">
    <property type="entry name" value="AAA_7"/>
    <property type="match status" value="1"/>
</dbReference>
<keyword evidence="9 14" id="KW-0175">Coiled coil</keyword>
<dbReference type="SUPFAM" id="SSF52540">
    <property type="entry name" value="P-loop containing nucleoside triphosphate hydrolases"/>
    <property type="match status" value="4"/>
</dbReference>
<keyword evidence="5" id="KW-0677">Repeat</keyword>
<dbReference type="VEuPathDB" id="VectorBase:ASTEI03065"/>
<evidence type="ECO:0000256" key="5">
    <source>
        <dbReference type="ARBA" id="ARBA00022737"/>
    </source>
</evidence>
<dbReference type="OMA" id="VGEAMYG"/>
<dbReference type="Gene3D" id="6.10.140.1060">
    <property type="match status" value="1"/>
</dbReference>
<dbReference type="Pfam" id="PF18199">
    <property type="entry name" value="Dynein_C"/>
    <property type="match status" value="2"/>
</dbReference>
<reference evidence="17" key="2">
    <citation type="submission" date="2020-05" db="UniProtKB">
        <authorList>
            <consortium name="EnsemblMetazoa"/>
        </authorList>
    </citation>
    <scope>IDENTIFICATION</scope>
    <source>
        <strain evidence="17">Indian</strain>
    </source>
</reference>
<dbReference type="InterPro" id="IPR035706">
    <property type="entry name" value="AAA_9"/>
</dbReference>
<dbReference type="Pfam" id="PF17857">
    <property type="entry name" value="AAA_lid_1"/>
    <property type="match status" value="1"/>
</dbReference>
<dbReference type="FunFam" id="1.20.920.20:FF:000008">
    <property type="entry name" value="Dynein heavy chain 10, axonemal"/>
    <property type="match status" value="1"/>
</dbReference>
<dbReference type="InterPro" id="IPR042228">
    <property type="entry name" value="Dynein_linker_3"/>
</dbReference>
<organism evidence="17 18">
    <name type="scientific">Anopheles stephensi</name>
    <name type="common">Indo-Pakistan malaria mosquito</name>
    <dbReference type="NCBI Taxonomy" id="30069"/>
    <lineage>
        <taxon>Eukaryota</taxon>
        <taxon>Metazoa</taxon>
        <taxon>Ecdysozoa</taxon>
        <taxon>Arthropoda</taxon>
        <taxon>Hexapoda</taxon>
        <taxon>Insecta</taxon>
        <taxon>Pterygota</taxon>
        <taxon>Neoptera</taxon>
        <taxon>Endopterygota</taxon>
        <taxon>Diptera</taxon>
        <taxon>Nematocera</taxon>
        <taxon>Culicoidea</taxon>
        <taxon>Culicidae</taxon>
        <taxon>Anophelinae</taxon>
        <taxon>Anopheles</taxon>
    </lineage>
</organism>
<dbReference type="FunFam" id="1.10.472.130:FF:000010">
    <property type="entry name" value="Dynein axonemal heavy chain 10"/>
    <property type="match status" value="1"/>
</dbReference>
<dbReference type="GO" id="GO:0008017">
    <property type="term" value="F:microtubule binding"/>
    <property type="evidence" value="ECO:0007669"/>
    <property type="project" value="UniProtKB-ARBA"/>
</dbReference>
<accession>A0A182Y3M9</accession>
<dbReference type="InterPro" id="IPR043160">
    <property type="entry name" value="Dynein_C_barrel"/>
</dbReference>
<keyword evidence="3" id="KW-0963">Cytoplasm</keyword>
<name>A0A182Y3M9_ANOST</name>
<dbReference type="InterPro" id="IPR041658">
    <property type="entry name" value="AAA_lid_11"/>
</dbReference>
<evidence type="ECO:0000256" key="9">
    <source>
        <dbReference type="ARBA" id="ARBA00023054"/>
    </source>
</evidence>
<dbReference type="GO" id="GO:0008569">
    <property type="term" value="F:minus-end-directed microtubule motor activity"/>
    <property type="evidence" value="ECO:0007669"/>
    <property type="project" value="InterPro"/>
</dbReference>
<evidence type="ECO:0000256" key="14">
    <source>
        <dbReference type="SAM" id="Coils"/>
    </source>
</evidence>
<dbReference type="GO" id="GO:0005858">
    <property type="term" value="C:axonemal dynein complex"/>
    <property type="evidence" value="ECO:0007669"/>
    <property type="project" value="UniProtKB-ARBA"/>
</dbReference>
<dbReference type="VEuPathDB" id="VectorBase:ASTEI20_038619"/>
<dbReference type="SMART" id="SM00382">
    <property type="entry name" value="AAA"/>
    <property type="match status" value="2"/>
</dbReference>
<evidence type="ECO:0000256" key="10">
    <source>
        <dbReference type="ARBA" id="ARBA00023069"/>
    </source>
</evidence>
<dbReference type="Gene3D" id="1.10.8.720">
    <property type="entry name" value="Region D6 of dynein motor"/>
    <property type="match status" value="1"/>
</dbReference>
<dbReference type="InterPro" id="IPR041466">
    <property type="entry name" value="Dynein_AAA5_ext"/>
</dbReference>
<evidence type="ECO:0000256" key="3">
    <source>
        <dbReference type="ARBA" id="ARBA00022490"/>
    </source>
</evidence>
<evidence type="ECO:0000256" key="11">
    <source>
        <dbReference type="ARBA" id="ARBA00023175"/>
    </source>
</evidence>
<keyword evidence="7" id="KW-0067">ATP-binding</keyword>
<dbReference type="GO" id="GO:0007018">
    <property type="term" value="P:microtubule-based movement"/>
    <property type="evidence" value="ECO:0007669"/>
    <property type="project" value="InterPro"/>
</dbReference>
<dbReference type="InterPro" id="IPR043157">
    <property type="entry name" value="Dynein_AAA1S"/>
</dbReference>
<dbReference type="FunFam" id="3.40.50.300:FF:000049">
    <property type="entry name" value="Dynein, axonemal, heavy chain 5"/>
    <property type="match status" value="1"/>
</dbReference>
<dbReference type="Pfam" id="PF12774">
    <property type="entry name" value="AAA_6"/>
    <property type="match status" value="1"/>
</dbReference>
<dbReference type="FunFam" id="1.10.8.1220:FF:000001">
    <property type="entry name" value="Dynein axonemal heavy chain 5"/>
    <property type="match status" value="1"/>
</dbReference>
<dbReference type="Pfam" id="PF12777">
    <property type="entry name" value="MT"/>
    <property type="match status" value="1"/>
</dbReference>
<dbReference type="FunFam" id="3.10.490.20:FF:000006">
    <property type="entry name" value="Dynein axonemal heavy chain 10"/>
    <property type="match status" value="1"/>
</dbReference>
<dbReference type="PANTHER" id="PTHR22878">
    <property type="entry name" value="DYNEIN HEAVY CHAIN 6, AXONEMAL-LIKE-RELATED"/>
    <property type="match status" value="1"/>
</dbReference>
<comment type="subcellular location">
    <subcellularLocation>
        <location evidence="1">Cytoplasm</location>
        <location evidence="1">Cytoskeleton</location>
        <location evidence="1">Cilium axoneme</location>
    </subcellularLocation>
</comment>
<dbReference type="FunFam" id="3.20.180.20:FF:000001">
    <property type="entry name" value="Dynein axonemal heavy chain 5"/>
    <property type="match status" value="1"/>
</dbReference>
<feature type="compositionally biased region" description="Basic residues" evidence="15">
    <location>
        <begin position="58"/>
        <end position="68"/>
    </location>
</feature>
<dbReference type="EnsemblMetazoa" id="ASTEI03065-RA">
    <property type="protein sequence ID" value="ASTEI03065-PA"/>
    <property type="gene ID" value="ASTEI03065"/>
</dbReference>
<feature type="region of interest" description="Disordered" evidence="15">
    <location>
        <begin position="53"/>
        <end position="126"/>
    </location>
</feature>
<keyword evidence="11" id="KW-0505">Motor protein</keyword>
<dbReference type="InterPro" id="IPR004273">
    <property type="entry name" value="Dynein_heavy_D6_P-loop"/>
</dbReference>
<protein>
    <recommendedName>
        <fullName evidence="16">AAA+ ATPase domain-containing protein</fullName>
    </recommendedName>
</protein>
<dbReference type="Gene3D" id="1.10.8.1220">
    <property type="match status" value="1"/>
</dbReference>
<dbReference type="InterPro" id="IPR041589">
    <property type="entry name" value="DNAH3_AAA_lid_1"/>
</dbReference>
<dbReference type="CDD" id="cd00009">
    <property type="entry name" value="AAA"/>
    <property type="match status" value="1"/>
</dbReference>
<dbReference type="FunFam" id="1.10.8.710:FF:000001">
    <property type="entry name" value="Dynein axonemal heavy chain 2"/>
    <property type="match status" value="1"/>
</dbReference>
<dbReference type="FunFam" id="1.10.8.720:FF:000005">
    <property type="entry name" value="Dynein axonemal heavy chain 10"/>
    <property type="match status" value="1"/>
</dbReference>
<dbReference type="Gene3D" id="3.10.490.20">
    <property type="match status" value="1"/>
</dbReference>
<evidence type="ECO:0000313" key="18">
    <source>
        <dbReference type="Proteomes" id="UP000076408"/>
    </source>
</evidence>
<dbReference type="FunFam" id="1.20.140.100:FF:000013">
    <property type="entry name" value="Dynein heavy chain 10, axonemal"/>
    <property type="match status" value="1"/>
</dbReference>
<dbReference type="Gene3D" id="1.20.140.100">
    <property type="entry name" value="Dynein heavy chain, N-terminal domain 2"/>
    <property type="match status" value="1"/>
</dbReference>
<dbReference type="InterPro" id="IPR013602">
    <property type="entry name" value="Dynein_heavy_linker"/>
</dbReference>
<dbReference type="STRING" id="30069.A0A182Y3M9"/>
<dbReference type="InterPro" id="IPR024743">
    <property type="entry name" value="Dynein_HC_stalk"/>
</dbReference>
<evidence type="ECO:0000256" key="15">
    <source>
        <dbReference type="SAM" id="MobiDB-lite"/>
    </source>
</evidence>
<dbReference type="InterPro" id="IPR041228">
    <property type="entry name" value="Dynein_C"/>
</dbReference>
<dbReference type="Gene3D" id="3.20.180.20">
    <property type="entry name" value="Dynein heavy chain, N-terminal domain 2"/>
    <property type="match status" value="1"/>
</dbReference>
<feature type="domain" description="AAA+ ATPase" evidence="16">
    <location>
        <begin position="1220"/>
        <end position="1348"/>
    </location>
</feature>
<proteinExistence type="inferred from homology"/>
<keyword evidence="10" id="KW-0969">Cilium</keyword>
<dbReference type="InterPro" id="IPR042219">
    <property type="entry name" value="AAA_lid_11_sf"/>
</dbReference>
<evidence type="ECO:0000256" key="1">
    <source>
        <dbReference type="ARBA" id="ARBA00004430"/>
    </source>
</evidence>
<dbReference type="PANTHER" id="PTHR22878:SF63">
    <property type="entry name" value="DYNEIN AXONEMAL HEAVY CHAIN 10"/>
    <property type="match status" value="1"/>
</dbReference>
<dbReference type="Pfam" id="PF12781">
    <property type="entry name" value="AAA_9"/>
    <property type="match status" value="1"/>
</dbReference>
<dbReference type="Pfam" id="PF17852">
    <property type="entry name" value="Dynein_AAA_lid"/>
    <property type="match status" value="1"/>
</dbReference>
<dbReference type="Gene3D" id="1.20.920.20">
    <property type="match status" value="1"/>
</dbReference>
<dbReference type="GO" id="GO:0051959">
    <property type="term" value="F:dynein light intermediate chain binding"/>
    <property type="evidence" value="ECO:0007669"/>
    <property type="project" value="InterPro"/>
</dbReference>
<dbReference type="GO" id="GO:0005874">
    <property type="term" value="C:microtubule"/>
    <property type="evidence" value="ECO:0007669"/>
    <property type="project" value="UniProtKB-KW"/>
</dbReference>
<evidence type="ECO:0000256" key="7">
    <source>
        <dbReference type="ARBA" id="ARBA00022840"/>
    </source>
</evidence>
<evidence type="ECO:0000256" key="12">
    <source>
        <dbReference type="ARBA" id="ARBA00023212"/>
    </source>
</evidence>
<keyword evidence="4" id="KW-0493">Microtubule</keyword>
<dbReference type="InterPro" id="IPR027417">
    <property type="entry name" value="P-loop_NTPase"/>
</dbReference>
<evidence type="ECO:0000259" key="16">
    <source>
        <dbReference type="SMART" id="SM00382"/>
    </source>
</evidence>
<sequence>MKSLSSLVSQIGYISNDIKVRIERLESFAMFELDGDKTKEPRVMASEVVLKAPTQQKEHHHPHHHSSSHRQQQQQQHHHQQDSRHESVTPTDGAAMVPAITSTRADEAGEQEKRQKRPKKVSIKETDDSVKPCRDYFDALEKDRNAKTIKLLQLYDSIGPILIKLESLVLGTFTGECAEMKYYYNHWEKQVFGCFTRFAAKNLEKFMNHLLHNQPLFEVDAVLTVPEILMRPSSTDAYSIMISSVKDFLLRWQKYRNLWMYEKMSVCEKFLNQNVSLAQLDEKFIYYTQIVNELERHKPFHDIKSIRVNLKPLIRGIVDHAVEWRNTLGNILAERTRQQMIELHEHMVTLRTDLDKHVKELSHFKTVMQTIQTIQSTTLTVELKIHEIQEIYNILEEHRIKFPLGDMIMAYHLEKRWKKIYHSALLRSGKLQPTKAKFAEITQKEIHTFSEELAKFITKFRTEGPGTVGLDLDKGVELMDSYGKEIDLMDRQRIELENAEKLFDIPLTDYSDFLQCKLEYEEIQVVYKLYVQQKVAREKWSHTLWANLNPQALLEGLDNFMKEFRMLPKNIRQAPVGQALDTKMKQFKSSIPLMLSLKDEALRERHWMKLMEKTGQHFDMSPDRFTLENMFAMELHKYQDIAEEIINNAIKELAIERSVQEIAHIWQRMCFNMIRYEKGGRMRGHILGATDEIMQVLEENSMNLQSMAASQFIGPFMPTVQRWEKHLTLISEIIDEWVSVQRKWLYLEGIFIDGDISSQLPEEAKNFNTIDEEFREIMKNSTANPLVVDVCLVPGRLNDFIRLGFALDGCQKSLNDYLEQKRRAFPRFYFISTDELLSILGDSEPTCVQEHIIKMFDNIKSLRFAKDRFDTPTVTAMISSEGEVMEFENQVPVKDRVENWMNEVLKEMRRTNRFITKKAIYHYGKDRELARPDWIMLYQGMVCLAANQVWWTAEVEEVFAKVRHGNKRAMKEYLQEQNRQLDELVLKGLTQCGAWGCFDEFNRIDISVLSVISTQLQTIKTALVSRVKTFMFEGNEINLDPKVGIFITMNPGYAGRTELPESVKALFRPVTCIMPDLELICMISLFSDGFITAKVLAKKMTVLYKMAREQLSKQYHYDWGLRSLNAVLRMAGVNKRKPPEISEAATLMRTLFDMNFPKFVFDDVPLFMGLIKDLFPGVDYPRVGYPDFNEAVREVIVADGYVIIQKQMDKVQQLYETMMTRHSTMVVGPTGGGKTVVINTLKKALTNMGLPTKCTVLNPKACSVIELYGFLDPNTRDWVDGLFSNIFREMNKPTDRDERRYVCFDGDVDALWIENMNSVMDDNKLLTLANGERIRLNSYCALLFEVGDLAYASPATVSRAGMVYLDPKNLGYVCYWERWLKTRYLEEQEMLQKTFTALVPIAIDYILEGVDGNNQEDPLELVIHQTNLNMVVQLCQFYDALFPMKTSACLHEEDVVECGFVQCVYLSLGASLLEESRLRFDGFVKRNLEMIAAEDTRDSPATTGQLPTSKPTLFDYFFDIERKQWLAWEWVIPSYEHDVTLNFSDILVPTMDTMKIEKILDLMNRVRRPVVLVGDPGTSKTAVISHFLRHLNRDSFVVLNINFSSRTSSMDVQKTIEAAVEKRTKDIFGPPVGKKLVTFIDDMNMPQVDSYGTQQPIALLKLLLEKEGMFDRTKDLSWKKFKDMSFIAAMGRAGGGRNEVDSRFISMFSVMNIIFPNDETLHHIYMSILKGHLQPFAPELGTNANKLIEMTLALFKTLVTKLPPTPSKFHYIFNMKDLSRIFAGLLQIHPGFVKETRHLVRVWRNEFARVICDRLINEQDQQFMEQQISEQIMEQFPIPRSFRHTVQVEPTQQGRLESRIKSAVVELSTAQYALRDPLLFGDYRNAVNPAEERYYEDLLDYEAIYFLFQEILMEYNEQRGKMNLVLFEDCLEHLTRVHRTLRMHRGHVMLVGIGGSGKQSITRLAAFAAGCEIFEIVLSRGYNEASFREDLKTLFLQVGVKNTKTCFIFKAAQIAEEGFLEFINNILTTGMVPAMFTDDEKDQIIGQCRGAAQENGYAPSKDGVWSFFLDRAVRNLHVVLCMSPEGDALRNRCRNFPGLVGSTTIDWVFPWPQQALFAVAKVFLADHPKIPENYREPIIAHIVHVHQSLKGYNLQYLMKLRRKNFVTPKHYLDFINTYLKLIEEKDNFIMQQCSRLSDGIEKINEASLQIDHLSIIVEEQRENVIKAADHCESMLAGIETSTEKANVKKLEASEKSVEVEQQKKIITVEKAEAEEALAAALPALEVARLALSDLDKSDITEIRSFATPPEPVQVVCECVAIIKGYKEISWKTAKGMMSEGSFLRSLQELDCDSITQKQVATVRANMKRSQKLDEMQSISKAGYGLLKFVRAVLGYCDVFKEIKPKKDRVAFLESELNGQIRLLVKLTNEIGKLEDELTELNTKYANAIKDKQMLQEMMEQAERRLRAADKLISGLSSERDRWVIDLGKLQIERTKVIGNALLSSSFLAYMGPFSWEFRKAILFDDWHANVVEQEIPFTEPYRVNANLSSDLEQSTWASEGLPPDELSIQNGILTTRASRFPLCIDPQQQALTWIKKRETPNNLKTLSFNDKDFLKQLEMAIKYGTPVLFQDVDDYIDPVIDNVLERNVRIQAGRQIVVIGDKEVDVDANFRLYLTTKLANPNFDPAVYAKAQVINYTVTVSGLEDQLLSVVVRAERSDLEEQRETLIAETSANKALLQNLEDSLLRELATSTGNMLDNVELVTTLENTKEKAAEVSQKIVLAEQTSKEIDILRNGYRLAAQRGAILYFVLSDMAAVNAMYQYSLNSYLEVFSYSLRKAVPDNVLSKRLDNIINTLTRNVYDYGCIGIFEKHKLLYSFQITIKLEQNSGNLSQTEVDFFIKGKVSLEKTDRPCPVTWISEKGWQDIVMLGEMFPEKFGDLPGHIERNIYEWSSWYDLDDVVGYEYPGNFEERMSPYDHLLLMRCLRVDRVYRMLNNYVSQTMGEEFITPPILSFDSIYEQSTASTPVVFILSPGSDPTSDLMKLADRCGFGGTKFKHISLGQGQEGAALKLLYSALEQGLWLMLQNGHLLISFIKTLEKIIDSIEKPHPDFRLWITTDATPTFPIGILQKSLKVVTEPPNGLKMNLRATFFKLRQQTLDSCTHAAFKPLAYVLAFFHAVLQERRKYGKLGWNICYDFNESDFNVCLQILDTYLTKAVDSRDSRLPWNSLKYLIGEVMYGGRVIDDFDRRVVKTYMDEYMGDFLFDTFQPFNFYADESFTYAPIAAPNRDEFIATIDKLPLNNTPEVFGLHSNAEIGYYTTAVRETWAHLIDLQPQTGADTGGISRDEFIDRAAVDILKKLPKPFDIWRVKKAYQVNITPICVVLLQELERYNRLIQRMEHTLNQLRKALAGEIGMDAVLDNVAHALFNGQLPDDWRKLAPATCKQLGDWIEHLLIACRKNNWPLDRSTLFTSVTRFLREDEIEERPEAGARWDPENRCLTRSTPKVLVEPLPVLSIVPIETHRLKLQNTFRTPVYTTSERRNAMGVGLVFEADLRTEEHCSLWVLQGVCLTMNLD</sequence>
<dbReference type="GO" id="GO:0045505">
    <property type="term" value="F:dynein intermediate chain binding"/>
    <property type="evidence" value="ECO:0007669"/>
    <property type="project" value="InterPro"/>
</dbReference>
<dbReference type="Gene3D" id="1.20.1270.280">
    <property type="match status" value="1"/>
</dbReference>
<dbReference type="Gene3D" id="1.10.8.710">
    <property type="match status" value="1"/>
</dbReference>
<comment type="similarity">
    <text evidence="2">Belongs to the dynein heavy chain family.</text>
</comment>
<dbReference type="Pfam" id="PF03028">
    <property type="entry name" value="Dynein_heavy"/>
    <property type="match status" value="1"/>
</dbReference>
<evidence type="ECO:0000256" key="8">
    <source>
        <dbReference type="ARBA" id="ARBA00023017"/>
    </source>
</evidence>
<dbReference type="Proteomes" id="UP000076408">
    <property type="component" value="Unassembled WGS sequence"/>
</dbReference>
<feature type="compositionally biased region" description="Basic and acidic residues" evidence="15">
    <location>
        <begin position="104"/>
        <end position="113"/>
    </location>
</feature>
<keyword evidence="6" id="KW-0547">Nucleotide-binding</keyword>
<dbReference type="Pfam" id="PF18198">
    <property type="entry name" value="AAA_lid_11"/>
    <property type="match status" value="1"/>
</dbReference>
<evidence type="ECO:0000313" key="17">
    <source>
        <dbReference type="EnsemblMetazoa" id="ASTEI03065-PA"/>
    </source>
</evidence>
<dbReference type="FunFam" id="3.40.50.300:FF:000153">
    <property type="entry name" value="Dynein axonemal heavy chain 1"/>
    <property type="match status" value="1"/>
</dbReference>
<keyword evidence="18" id="KW-1185">Reference proteome</keyword>
<dbReference type="InterPro" id="IPR035699">
    <property type="entry name" value="AAA_6"/>
</dbReference>
<dbReference type="FunFam" id="3.40.50.300:FF:002141">
    <property type="entry name" value="Dynein heavy chain"/>
    <property type="match status" value="1"/>
</dbReference>
<feature type="domain" description="AAA+ ATPase" evidence="16">
    <location>
        <begin position="1566"/>
        <end position="1719"/>
    </location>
</feature>
<dbReference type="GO" id="GO:0005524">
    <property type="term" value="F:ATP binding"/>
    <property type="evidence" value="ECO:0007669"/>
    <property type="project" value="UniProtKB-KW"/>
</dbReference>
<dbReference type="Gene3D" id="1.10.287.2620">
    <property type="match status" value="1"/>
</dbReference>
<dbReference type="VEuPathDB" id="VectorBase:ASTE006827"/>